<feature type="compositionally biased region" description="Pro residues" evidence="1">
    <location>
        <begin position="748"/>
        <end position="757"/>
    </location>
</feature>
<feature type="compositionally biased region" description="Basic and acidic residues" evidence="1">
    <location>
        <begin position="2023"/>
        <end position="2037"/>
    </location>
</feature>
<keyword evidence="2" id="KW-0472">Membrane</keyword>
<feature type="region of interest" description="Disordered" evidence="1">
    <location>
        <begin position="2018"/>
        <end position="2037"/>
    </location>
</feature>
<feature type="transmembrane region" description="Helical" evidence="2">
    <location>
        <begin position="116"/>
        <end position="137"/>
    </location>
</feature>
<name>A0AA37L968_9PEZI</name>
<evidence type="ECO:0000313" key="3">
    <source>
        <dbReference type="EMBL" id="GKT44146.1"/>
    </source>
</evidence>
<feature type="compositionally biased region" description="Basic and acidic residues" evidence="1">
    <location>
        <begin position="478"/>
        <end position="500"/>
    </location>
</feature>
<feature type="transmembrane region" description="Helical" evidence="2">
    <location>
        <begin position="48"/>
        <end position="68"/>
    </location>
</feature>
<feature type="compositionally biased region" description="Low complexity" evidence="1">
    <location>
        <begin position="826"/>
        <end position="839"/>
    </location>
</feature>
<organism evidence="3 4">
    <name type="scientific">Colletotrichum spaethianum</name>
    <dbReference type="NCBI Taxonomy" id="700344"/>
    <lineage>
        <taxon>Eukaryota</taxon>
        <taxon>Fungi</taxon>
        <taxon>Dikarya</taxon>
        <taxon>Ascomycota</taxon>
        <taxon>Pezizomycotina</taxon>
        <taxon>Sordariomycetes</taxon>
        <taxon>Hypocreomycetidae</taxon>
        <taxon>Glomerellales</taxon>
        <taxon>Glomerellaceae</taxon>
        <taxon>Colletotrichum</taxon>
        <taxon>Colletotrichum spaethianum species complex</taxon>
    </lineage>
</organism>
<gene>
    <name evidence="3" type="ORF">ColSpa_04327</name>
</gene>
<keyword evidence="2" id="KW-1133">Transmembrane helix</keyword>
<feature type="compositionally biased region" description="Low complexity" evidence="1">
    <location>
        <begin position="728"/>
        <end position="747"/>
    </location>
</feature>
<feature type="region of interest" description="Disordered" evidence="1">
    <location>
        <begin position="1192"/>
        <end position="1211"/>
    </location>
</feature>
<feature type="transmembrane region" description="Helical" evidence="2">
    <location>
        <begin position="216"/>
        <end position="237"/>
    </location>
</feature>
<feature type="transmembrane region" description="Helical" evidence="2">
    <location>
        <begin position="184"/>
        <end position="204"/>
    </location>
</feature>
<feature type="compositionally biased region" description="Basic and acidic residues" evidence="1">
    <location>
        <begin position="923"/>
        <end position="934"/>
    </location>
</feature>
<feature type="region of interest" description="Disordered" evidence="1">
    <location>
        <begin position="394"/>
        <end position="645"/>
    </location>
</feature>
<reference evidence="3 4" key="1">
    <citation type="submission" date="2022-03" db="EMBL/GenBank/DDBJ databases">
        <title>Genome data of Colletotrichum spp.</title>
        <authorList>
            <person name="Utami Y.D."/>
            <person name="Hiruma K."/>
        </authorList>
    </citation>
    <scope>NUCLEOTIDE SEQUENCE [LARGE SCALE GENOMIC DNA]</scope>
    <source>
        <strain evidence="3 4">MAFF 239500</strain>
    </source>
</reference>
<dbReference type="EMBL" id="BQXU01000009">
    <property type="protein sequence ID" value="GKT44146.1"/>
    <property type="molecule type" value="Genomic_DNA"/>
</dbReference>
<evidence type="ECO:0000256" key="2">
    <source>
        <dbReference type="SAM" id="Phobius"/>
    </source>
</evidence>
<feature type="region of interest" description="Disordered" evidence="1">
    <location>
        <begin position="820"/>
        <end position="849"/>
    </location>
</feature>
<feature type="transmembrane region" description="Helical" evidence="2">
    <location>
        <begin position="149"/>
        <end position="169"/>
    </location>
</feature>
<evidence type="ECO:0000313" key="4">
    <source>
        <dbReference type="Proteomes" id="UP001055115"/>
    </source>
</evidence>
<feature type="compositionally biased region" description="Basic and acidic residues" evidence="1">
    <location>
        <begin position="1543"/>
        <end position="1555"/>
    </location>
</feature>
<feature type="region of interest" description="Disordered" evidence="1">
    <location>
        <begin position="1828"/>
        <end position="1859"/>
    </location>
</feature>
<feature type="region of interest" description="Disordered" evidence="1">
    <location>
        <begin position="1507"/>
        <end position="1555"/>
    </location>
</feature>
<dbReference type="GeneID" id="73325129"/>
<feature type="compositionally biased region" description="Low complexity" evidence="1">
    <location>
        <begin position="255"/>
        <end position="267"/>
    </location>
</feature>
<feature type="region of interest" description="Disordered" evidence="1">
    <location>
        <begin position="244"/>
        <end position="272"/>
    </location>
</feature>
<dbReference type="Proteomes" id="UP001055115">
    <property type="component" value="Unassembled WGS sequence"/>
</dbReference>
<feature type="compositionally biased region" description="Polar residues" evidence="1">
    <location>
        <begin position="405"/>
        <end position="415"/>
    </location>
</feature>
<evidence type="ECO:0000256" key="1">
    <source>
        <dbReference type="SAM" id="MobiDB-lite"/>
    </source>
</evidence>
<sequence length="2103" mass="229053">MFIPGIVQALVAALTFKTSGIVIQAATPSVFPLLKGHGSNIFRDGLRLVLITFLVSSALWAQIDFTGLTLDPTSTSGCQVVVIFTSIFDQLARFAIEQFLLWAINANASAPAGTMVYQAVLGVRFVLGAVFVGFQKAQIATVCVARNDALAIGAVVMVTDFVLIAMLAFRANSIGITTAQCKKAVMWTIGGLGLWTATSIPLLLGIDTIELLFRTALPATGLSILLSILTSNFGALLPARQKQAVHPDAQSPRNISSSRDISTSDTDYPPSRYEDLKGGTVTTVTTFNQPRDFMAGAGGALPTIAGSVPGQANIGVGGVPVQGQLFPPIRAQTAPVRESRRIDVKPSILNKRSIFDKIGPGSNMKNAISNPILQEFGERNPLNKIATVDLATAAKNDRERRGNDLTMQRNSSTFNAHRPAPKPPAITPEEALRRAQSGKRKDVGLASPPAESQQLRSVGLKSNPPAITSSAQLSPGVEEIRRRSPRQMPEDYRRSEEETRPTTPPQPIPVSNVSPPRPPRPERPLSTFGTVGRATSQRTVETSLSQNSLDRSASQKSSVTSAQSTSPPMGLVPPPKSAARLASPKKADLPSTWPIQTVVDPTIRPSRQAPPSPKTPGGTLQRRPTGGLPSNPRAMTMKPTAKDHSVPREQTVLFVNNIQYNDPTAVQNIIQGATNHAAKTPLPLQSPAPALKSSNSVVHRPRPIPRQQGKDRQIFPAENFPNHKRSKSGGSIISRKSILMSSPGSPTQLPPLPPPPKSAGAPIRALPNNTKSMTFDEKMDLFFPGAIGGTAANGQPGAPIPEMPVVPSAYKPAGNTALEEKDAWDSESNNDQSRQSNRSTKTSARTHSIHEIEEAVLPDVPARFTSKFSVDTSVITGRLDEHESWIPALPANDGLRVKPSYDGAKRQSSPVIPVRNPSPSEFSEARTARTRDEETATNWGSIHSPVAAVNIQEVMHMPKPMWIQPRDERNPRDLSMISQNDGKEVMTIMLDASMEHERDVEAPQARESPVDLPDVSVVDQGARWHRRIGDESITFTERKEKVQSRRQPPPMPLRLRSPAMKNAIVMHAAEPSPLESPQHAYEMIQAQLKKFEEPNRDSYESEGQRIRLLESLEAEMGQQESQWHEMQHGLSRASLSTVGTTSVRNSQHESAIVDSQAVPSIDVALQEIPQRNNISLDRQAARRARMGSISKSSIEDLRSASSISSSQNNYNDNRTSLWQQRLADAQMEYMENASELLAKRNLNFLSVSKVPLSATALQLGSPTPPDTDESDADDAQILARVMPNKRAAPPGASGNPTRQFILSASTHRCFGPRHIIMSRLSRLPRAATVTPYLAYPSQLWQPDHTAAKKLRSTSGLWRVSWIPEPPKLQARPVTQRPPRRSKRVTLLPDILESPKPLPDKRGTLGIFQFPWGEKSDTATVQPRPSHMLMAMPGTMSTGGSTIRAALEARAKQLESAEYSSSFFDDYDEEEEGDDEVSDIEQDDDSDDGFDETTLWEIASLLQSDQVPSKNSLLPQPAFYRPDSFVDEDVSERSQSEYEDSEEERTAADEEEDTKHDSMVITAATKAMPAAPESIPLLWTPKPKTFVTARKMTAGLPQPDARTWGGYVEKMEAAPRVRERLPEPAVIHSATLWTSPAKKAAPKTNAPLWNKPQQRAARTLWAARPAVVYTESIGLFNPGHKRACFRTTSAEPVGLDMSSVARVTSEELPQLMSTSLWAPAPVETRVENWMSFSSARHSSPFAPAAASTLWAARPAVVYTESTGLFNPGHKRACFRTTSAEPVGLDMSSVARVTSEELPQLMSTSLWAPAPVETRVENWMSVSSARRGSSFEAASSGRSTPSLDTASTRSDDEEAVSDFEPLPEVPVKKATWWDSFKTKMSQPAQTAPQPEPLRRITATPAEWEAALSEAIRAIPSSRLVRVETTPAQWSAALNQAITASFNVAKSHPAFAGSVATTAICDPAVANPIFFSSPPATVEEPSSLVTEEPATPAPASHVIPLWSAPVVATPKDMGIMWIPPTKPRLHAHDTAPTRPEDPEARRLRIKRAKTDVSASSSSSGLVNFNGQVMWNRFYGAELRRVTPRGGGRDWLEGAAKPPVSKVVFRY</sequence>
<feature type="region of interest" description="Disordered" evidence="1">
    <location>
        <begin position="901"/>
        <end position="936"/>
    </location>
</feature>
<protein>
    <submittedName>
        <fullName evidence="3">Uncharacterized protein</fullName>
    </submittedName>
</protein>
<comment type="caution">
    <text evidence="3">The sequence shown here is derived from an EMBL/GenBank/DDBJ whole genome shotgun (WGS) entry which is preliminary data.</text>
</comment>
<dbReference type="RefSeq" id="XP_049126496.1">
    <property type="nucleotide sequence ID" value="XM_049270539.1"/>
</dbReference>
<proteinExistence type="predicted"/>
<keyword evidence="4" id="KW-1185">Reference proteome</keyword>
<keyword evidence="2" id="KW-0812">Transmembrane</keyword>
<feature type="compositionally biased region" description="Acidic residues" evidence="1">
    <location>
        <begin position="1464"/>
        <end position="1489"/>
    </location>
</feature>
<accession>A0AA37L968</accession>
<feature type="region of interest" description="Disordered" evidence="1">
    <location>
        <begin position="683"/>
        <end position="768"/>
    </location>
</feature>
<feature type="compositionally biased region" description="Polar residues" evidence="1">
    <location>
        <begin position="1828"/>
        <end position="1846"/>
    </location>
</feature>
<feature type="region of interest" description="Disordered" evidence="1">
    <location>
        <begin position="1457"/>
        <end position="1489"/>
    </location>
</feature>
<feature type="compositionally biased region" description="Polar residues" evidence="1">
    <location>
        <begin position="527"/>
        <end position="567"/>
    </location>
</feature>